<feature type="compositionally biased region" description="Polar residues" evidence="5">
    <location>
        <begin position="587"/>
        <end position="601"/>
    </location>
</feature>
<feature type="compositionally biased region" description="Basic and acidic residues" evidence="5">
    <location>
        <begin position="470"/>
        <end position="495"/>
    </location>
</feature>
<evidence type="ECO:0000313" key="7">
    <source>
        <dbReference type="EMBL" id="KAK3235341.1"/>
    </source>
</evidence>
<feature type="region of interest" description="Disordered" evidence="5">
    <location>
        <begin position="549"/>
        <end position="640"/>
    </location>
</feature>
<feature type="compositionally biased region" description="Basic and acidic residues" evidence="5">
    <location>
        <begin position="293"/>
        <end position="326"/>
    </location>
</feature>
<evidence type="ECO:0000259" key="6">
    <source>
        <dbReference type="PROSITE" id="PS50102"/>
    </source>
</evidence>
<feature type="compositionally biased region" description="Acidic residues" evidence="5">
    <location>
        <begin position="370"/>
        <end position="388"/>
    </location>
</feature>
<comment type="subcellular location">
    <subcellularLocation>
        <location evidence="1">Nucleus</location>
        <location evidence="1">Nucleolus</location>
    </subcellularLocation>
</comment>
<organism evidence="7 8">
    <name type="scientific">Cymbomonas tetramitiformis</name>
    <dbReference type="NCBI Taxonomy" id="36881"/>
    <lineage>
        <taxon>Eukaryota</taxon>
        <taxon>Viridiplantae</taxon>
        <taxon>Chlorophyta</taxon>
        <taxon>Pyramimonadophyceae</taxon>
        <taxon>Pyramimonadales</taxon>
        <taxon>Pyramimonadaceae</taxon>
        <taxon>Cymbomonas</taxon>
    </lineage>
</organism>
<dbReference type="SUPFAM" id="SSF54928">
    <property type="entry name" value="RNA-binding domain, RBD"/>
    <property type="match status" value="1"/>
</dbReference>
<dbReference type="PANTHER" id="PTHR48029:SF1">
    <property type="entry name" value="NUCLEOLAR PROTEIN 8"/>
    <property type="match status" value="1"/>
</dbReference>
<comment type="caution">
    <text evidence="7">The sequence shown here is derived from an EMBL/GenBank/DDBJ whole genome shotgun (WGS) entry which is preliminary data.</text>
</comment>
<feature type="compositionally biased region" description="Acidic residues" evidence="5">
    <location>
        <begin position="425"/>
        <end position="452"/>
    </location>
</feature>
<evidence type="ECO:0000313" key="8">
    <source>
        <dbReference type="Proteomes" id="UP001190700"/>
    </source>
</evidence>
<feature type="compositionally biased region" description="Acidic residues" evidence="5">
    <location>
        <begin position="267"/>
        <end position="292"/>
    </location>
</feature>
<keyword evidence="3" id="KW-0539">Nucleus</keyword>
<feature type="compositionally biased region" description="Acidic residues" evidence="5">
    <location>
        <begin position="335"/>
        <end position="362"/>
    </location>
</feature>
<evidence type="ECO:0000256" key="1">
    <source>
        <dbReference type="ARBA" id="ARBA00004604"/>
    </source>
</evidence>
<dbReference type="Pfam" id="PF00076">
    <property type="entry name" value="RRM_1"/>
    <property type="match status" value="1"/>
</dbReference>
<feature type="compositionally biased region" description="Polar residues" evidence="5">
    <location>
        <begin position="567"/>
        <end position="576"/>
    </location>
</feature>
<evidence type="ECO:0000256" key="4">
    <source>
        <dbReference type="PROSITE-ProRule" id="PRU00176"/>
    </source>
</evidence>
<dbReference type="EMBL" id="LGRX02035312">
    <property type="protein sequence ID" value="KAK3235341.1"/>
    <property type="molecule type" value="Genomic_DNA"/>
</dbReference>
<dbReference type="Proteomes" id="UP001190700">
    <property type="component" value="Unassembled WGS sequence"/>
</dbReference>
<proteinExistence type="predicted"/>
<sequence length="676" mass="75581">MAEKERIFVGGLPSDVNQEEIARLFKNFGTVLEVVIARDKCTPCSKKKKAPCRGFAHVLLKVTKDKLASAISVYNSCKFRGGNVLRVAVANIHFKAKMALEKEEQAINCAAAEPVPEDPMSMPFVDLKQKLFIPGRDINKVVEISVCGGAKRHRHNFPEYDGVYKEEPPQVDGFARAVKAERSSQMKLFASLFGDEDAGATEPESKSQPPAQRPSSESLEHSDDEQFFDADDEYKQEEMNDDEGEQQDHQQEEIEPRDEGIGGGAAEEGEPSSESETEEVGDEVMSMEEEEDIDHKETDTLRKDISTKRETAEVKNERLSADDLLRRMATKFLDEQEDEDEDEGAEEEQLGDFEEDCSEDDGKDDRELEGMDSEGDDTGEGDENEEEADGRKLRLREDHSDSDNEEDEDHDDDDDEHFGERDPSEQEEEQEEEEEEEEEEDVVDLVNGEEEVGELRRLSETEEEEEDVESESRSQHTEAQKQVCDQRDAGNEHDLVAQAGTGTQNAEAATQDPFFCSTSIFRQDEGTSFSLMSFINPVYDATPDTTPLGGLSAAGKSASHHDASGPLDTQPSTSPNDIDGLDAWLTPQPSLRPSSPGTSPFMQDETPAAAPRVFKRRTPQSVPCKFMQPKGHEAVKMQTQWREQRTSLMKDFKRKRRDALRRAGSSSSGKKLRADA</sequence>
<dbReference type="InterPro" id="IPR035979">
    <property type="entry name" value="RBD_domain_sf"/>
</dbReference>
<feature type="domain" description="RRM" evidence="6">
    <location>
        <begin position="5"/>
        <end position="92"/>
    </location>
</feature>
<feature type="region of interest" description="Disordered" evidence="5">
    <location>
        <begin position="197"/>
        <end position="510"/>
    </location>
</feature>
<dbReference type="PANTHER" id="PTHR48029">
    <property type="entry name" value="NUCLEOLAR PROTEIN 8"/>
    <property type="match status" value="1"/>
</dbReference>
<feature type="compositionally biased region" description="Polar residues" evidence="5">
    <location>
        <begin position="206"/>
        <end position="217"/>
    </location>
</feature>
<accession>A0AAE0EP09</accession>
<dbReference type="GO" id="GO:0005730">
    <property type="term" value="C:nucleolus"/>
    <property type="evidence" value="ECO:0007669"/>
    <property type="project" value="UniProtKB-SubCell"/>
</dbReference>
<evidence type="ECO:0000256" key="5">
    <source>
        <dbReference type="SAM" id="MobiDB-lite"/>
    </source>
</evidence>
<keyword evidence="8" id="KW-1185">Reference proteome</keyword>
<dbReference type="AlphaFoldDB" id="A0AAE0EP09"/>
<dbReference type="InterPro" id="IPR012677">
    <property type="entry name" value="Nucleotide-bd_a/b_plait_sf"/>
</dbReference>
<feature type="region of interest" description="Disordered" evidence="5">
    <location>
        <begin position="652"/>
        <end position="676"/>
    </location>
</feature>
<dbReference type="InterPro" id="IPR034138">
    <property type="entry name" value="NOP8_RRM"/>
</dbReference>
<evidence type="ECO:0000256" key="3">
    <source>
        <dbReference type="ARBA" id="ARBA00023242"/>
    </source>
</evidence>
<keyword evidence="2 4" id="KW-0694">RNA-binding</keyword>
<feature type="compositionally biased region" description="Basic and acidic residues" evidence="5">
    <location>
        <begin position="246"/>
        <end position="260"/>
    </location>
</feature>
<dbReference type="InterPro" id="IPR000504">
    <property type="entry name" value="RRM_dom"/>
</dbReference>
<feature type="compositionally biased region" description="Acidic residues" evidence="5">
    <location>
        <begin position="403"/>
        <end position="417"/>
    </location>
</feature>
<name>A0AAE0EP09_9CHLO</name>
<feature type="compositionally biased region" description="Basic and acidic residues" evidence="5">
    <location>
        <begin position="389"/>
        <end position="402"/>
    </location>
</feature>
<gene>
    <name evidence="7" type="ORF">CYMTET_54451</name>
</gene>
<feature type="compositionally biased region" description="Acidic residues" evidence="5">
    <location>
        <begin position="222"/>
        <end position="245"/>
    </location>
</feature>
<dbReference type="Gene3D" id="3.30.70.330">
    <property type="match status" value="1"/>
</dbReference>
<dbReference type="GO" id="GO:0003723">
    <property type="term" value="F:RNA binding"/>
    <property type="evidence" value="ECO:0007669"/>
    <property type="project" value="UniProtKB-UniRule"/>
</dbReference>
<dbReference type="PROSITE" id="PS50102">
    <property type="entry name" value="RRM"/>
    <property type="match status" value="1"/>
</dbReference>
<dbReference type="CDD" id="cd12226">
    <property type="entry name" value="RRM_NOL8"/>
    <property type="match status" value="1"/>
</dbReference>
<evidence type="ECO:0000256" key="2">
    <source>
        <dbReference type="ARBA" id="ARBA00022884"/>
    </source>
</evidence>
<reference evidence="7 8" key="1">
    <citation type="journal article" date="2015" name="Genome Biol. Evol.">
        <title>Comparative Genomics of a Bacterivorous Green Alga Reveals Evolutionary Causalities and Consequences of Phago-Mixotrophic Mode of Nutrition.</title>
        <authorList>
            <person name="Burns J.A."/>
            <person name="Paasch A."/>
            <person name="Narechania A."/>
            <person name="Kim E."/>
        </authorList>
    </citation>
    <scope>NUCLEOTIDE SEQUENCE [LARGE SCALE GENOMIC DNA]</scope>
    <source>
        <strain evidence="7 8">PLY_AMNH</strain>
    </source>
</reference>
<dbReference type="SMART" id="SM00360">
    <property type="entry name" value="RRM"/>
    <property type="match status" value="1"/>
</dbReference>
<protein>
    <recommendedName>
        <fullName evidence="6">RRM domain-containing protein</fullName>
    </recommendedName>
</protein>